<dbReference type="InterPro" id="IPR013325">
    <property type="entry name" value="RNA_pol_sigma_r2"/>
</dbReference>
<evidence type="ECO:0000313" key="8">
    <source>
        <dbReference type="Proteomes" id="UP000219042"/>
    </source>
</evidence>
<gene>
    <name evidence="7" type="ORF">SAMN05421731_1178</name>
</gene>
<evidence type="ECO:0000256" key="1">
    <source>
        <dbReference type="ARBA" id="ARBA00010641"/>
    </source>
</evidence>
<dbReference type="PANTHER" id="PTHR43133:SF63">
    <property type="entry name" value="RNA POLYMERASE SIGMA FACTOR FECI-RELATED"/>
    <property type="match status" value="1"/>
</dbReference>
<dbReference type="Gene3D" id="1.10.10.10">
    <property type="entry name" value="Winged helix-like DNA-binding domain superfamily/Winged helix DNA-binding domain"/>
    <property type="match status" value="1"/>
</dbReference>
<dbReference type="OrthoDB" id="9797134at2"/>
<evidence type="ECO:0000259" key="6">
    <source>
        <dbReference type="Pfam" id="PF08281"/>
    </source>
</evidence>
<dbReference type="EMBL" id="OANT01000017">
    <property type="protein sequence ID" value="SNX46723.1"/>
    <property type="molecule type" value="Genomic_DNA"/>
</dbReference>
<evidence type="ECO:0000256" key="3">
    <source>
        <dbReference type="ARBA" id="ARBA00023082"/>
    </source>
</evidence>
<proteinExistence type="inferred from homology"/>
<name>A0A240EEL5_9GAMM</name>
<reference evidence="8" key="1">
    <citation type="submission" date="2016-09" db="EMBL/GenBank/DDBJ databases">
        <authorList>
            <person name="Varghese N."/>
            <person name="Submissions S."/>
        </authorList>
    </citation>
    <scope>NUCLEOTIDE SEQUENCE [LARGE SCALE GENOMIC DNA]</scope>
    <source>
        <strain evidence="8">ANC 4466</strain>
    </source>
</reference>
<sequence>MSSSSANQHISNLYQEHHTWIYHWLYKKLGNSSDAADLAQDTFLRLIARENTTQLQHPRAYLTKIAKGLMVNWIQRKHVERAYLEVLTEQPDLDYPSPEHQTLIIETLTHAIQLLSELPPQVRLTFLYFQLEGLKHHQIADKLNISVSTVKRHIQCAYIHCLDAMLDLEDF</sequence>
<keyword evidence="4" id="KW-0804">Transcription</keyword>
<dbReference type="Proteomes" id="UP000219042">
    <property type="component" value="Unassembled WGS sequence"/>
</dbReference>
<dbReference type="SUPFAM" id="SSF88946">
    <property type="entry name" value="Sigma2 domain of RNA polymerase sigma factors"/>
    <property type="match status" value="1"/>
</dbReference>
<dbReference type="PANTHER" id="PTHR43133">
    <property type="entry name" value="RNA POLYMERASE ECF-TYPE SIGMA FACTO"/>
    <property type="match status" value="1"/>
</dbReference>
<dbReference type="InterPro" id="IPR013249">
    <property type="entry name" value="RNA_pol_sigma70_r4_t2"/>
</dbReference>
<dbReference type="Pfam" id="PF08281">
    <property type="entry name" value="Sigma70_r4_2"/>
    <property type="match status" value="1"/>
</dbReference>
<dbReference type="NCBIfam" id="TIGR02937">
    <property type="entry name" value="sigma70-ECF"/>
    <property type="match status" value="1"/>
</dbReference>
<keyword evidence="2" id="KW-0805">Transcription regulation</keyword>
<dbReference type="SUPFAM" id="SSF88659">
    <property type="entry name" value="Sigma3 and sigma4 domains of RNA polymerase sigma factors"/>
    <property type="match status" value="1"/>
</dbReference>
<dbReference type="GO" id="GO:0006352">
    <property type="term" value="P:DNA-templated transcription initiation"/>
    <property type="evidence" value="ECO:0007669"/>
    <property type="project" value="InterPro"/>
</dbReference>
<dbReference type="InterPro" id="IPR014284">
    <property type="entry name" value="RNA_pol_sigma-70_dom"/>
</dbReference>
<dbReference type="GO" id="GO:0016987">
    <property type="term" value="F:sigma factor activity"/>
    <property type="evidence" value="ECO:0007669"/>
    <property type="project" value="UniProtKB-KW"/>
</dbReference>
<keyword evidence="8" id="KW-1185">Reference proteome</keyword>
<organism evidence="7 8">
    <name type="scientific">Acinetobacter puyangensis</name>
    <dbReference type="NCBI Taxonomy" id="1096779"/>
    <lineage>
        <taxon>Bacteria</taxon>
        <taxon>Pseudomonadati</taxon>
        <taxon>Pseudomonadota</taxon>
        <taxon>Gammaproteobacteria</taxon>
        <taxon>Moraxellales</taxon>
        <taxon>Moraxellaceae</taxon>
        <taxon>Acinetobacter</taxon>
    </lineage>
</organism>
<evidence type="ECO:0000259" key="5">
    <source>
        <dbReference type="Pfam" id="PF04542"/>
    </source>
</evidence>
<protein>
    <submittedName>
        <fullName evidence="7">RNA polymerase sigma-70 factor, ECF subfamily</fullName>
    </submittedName>
</protein>
<dbReference type="InterPro" id="IPR036388">
    <property type="entry name" value="WH-like_DNA-bd_sf"/>
</dbReference>
<dbReference type="InterPro" id="IPR039425">
    <property type="entry name" value="RNA_pol_sigma-70-like"/>
</dbReference>
<feature type="domain" description="RNA polymerase sigma-70 region 2" evidence="5">
    <location>
        <begin position="13"/>
        <end position="77"/>
    </location>
</feature>
<accession>A0A240EEL5</accession>
<dbReference type="AlphaFoldDB" id="A0A240EEL5"/>
<dbReference type="InterPro" id="IPR013324">
    <property type="entry name" value="RNA_pol_sigma_r3/r4-like"/>
</dbReference>
<dbReference type="RefSeq" id="WP_097080453.1">
    <property type="nucleotide sequence ID" value="NZ_BAABHT010000021.1"/>
</dbReference>
<dbReference type="GO" id="GO:0003677">
    <property type="term" value="F:DNA binding"/>
    <property type="evidence" value="ECO:0007669"/>
    <property type="project" value="InterPro"/>
</dbReference>
<dbReference type="InterPro" id="IPR007627">
    <property type="entry name" value="RNA_pol_sigma70_r2"/>
</dbReference>
<comment type="similarity">
    <text evidence="1">Belongs to the sigma-70 factor family. ECF subfamily.</text>
</comment>
<dbReference type="Pfam" id="PF04542">
    <property type="entry name" value="Sigma70_r2"/>
    <property type="match status" value="1"/>
</dbReference>
<dbReference type="Gene3D" id="1.10.1740.10">
    <property type="match status" value="1"/>
</dbReference>
<keyword evidence="3" id="KW-0731">Sigma factor</keyword>
<evidence type="ECO:0000313" key="7">
    <source>
        <dbReference type="EMBL" id="SNX46723.1"/>
    </source>
</evidence>
<evidence type="ECO:0000256" key="2">
    <source>
        <dbReference type="ARBA" id="ARBA00023015"/>
    </source>
</evidence>
<evidence type="ECO:0000256" key="4">
    <source>
        <dbReference type="ARBA" id="ARBA00023163"/>
    </source>
</evidence>
<feature type="domain" description="RNA polymerase sigma factor 70 region 4 type 2" evidence="6">
    <location>
        <begin position="113"/>
        <end position="160"/>
    </location>
</feature>